<dbReference type="Proteomes" id="UP000053558">
    <property type="component" value="Unassembled WGS sequence"/>
</dbReference>
<comment type="caution">
    <text evidence="1">The sequence shown here is derived from an EMBL/GenBank/DDBJ whole genome shotgun (WGS) entry which is preliminary data.</text>
</comment>
<feature type="non-terminal residue" evidence="1">
    <location>
        <position position="335"/>
    </location>
</feature>
<gene>
    <name evidence="1" type="ORF">CONPUDRAFT_64937</name>
</gene>
<sequence>MERPGGALEWGSTHTSTFELKKTGLLVLTRKHVPHPSQPRASVPTPRPSIAIGGQVIQPSPSHRFLGVIIDDQLRWREQAVHALVKGMTYVLACRQLTIASKGIRAPFICRLYISVVIPKLLYAADIWATSSLSQDLHDIKKALRQLRGVARLLARVQREAAHQVTGGMASTATDVLDFHANFLPFSQLLHRVCARAALRLASLAKGHPLYPLVRRAATFRRHHCAPLHTLLHTFAITPGEMEAITPVRRAPTWIPSHTTIIPKSKDAAKESHDEDSSLIRVYLDGSSHGGNVGAGAILIHGTTSHHLLFHLGPATHHTVYEAELVGLILGAHLL</sequence>
<organism evidence="1 2">
    <name type="scientific">Coniophora puteana (strain RWD-64-598)</name>
    <name type="common">Brown rot fungus</name>
    <dbReference type="NCBI Taxonomy" id="741705"/>
    <lineage>
        <taxon>Eukaryota</taxon>
        <taxon>Fungi</taxon>
        <taxon>Dikarya</taxon>
        <taxon>Basidiomycota</taxon>
        <taxon>Agaricomycotina</taxon>
        <taxon>Agaricomycetes</taxon>
        <taxon>Agaricomycetidae</taxon>
        <taxon>Boletales</taxon>
        <taxon>Coniophorineae</taxon>
        <taxon>Coniophoraceae</taxon>
        <taxon>Coniophora</taxon>
    </lineage>
</organism>
<dbReference type="OMA" id="TREMRTI"/>
<keyword evidence="2" id="KW-1185">Reference proteome</keyword>
<dbReference type="InterPro" id="IPR012337">
    <property type="entry name" value="RNaseH-like_sf"/>
</dbReference>
<dbReference type="SUPFAM" id="SSF53098">
    <property type="entry name" value="Ribonuclease H-like"/>
    <property type="match status" value="1"/>
</dbReference>
<dbReference type="KEGG" id="cput:CONPUDRAFT_64937"/>
<dbReference type="PANTHER" id="PTHR33481:SF1">
    <property type="entry name" value="ENDONUCLEASE_EXONUCLEASE_PHOSPHATASE DOMAIN-CONTAINING PROTEIN-RELATED"/>
    <property type="match status" value="1"/>
</dbReference>
<evidence type="ECO:0008006" key="3">
    <source>
        <dbReference type="Google" id="ProtNLM"/>
    </source>
</evidence>
<proteinExistence type="predicted"/>
<name>A0A5M3M9R6_CONPW</name>
<protein>
    <recommendedName>
        <fullName evidence="3">RNase H type-1 domain-containing protein</fullName>
    </recommendedName>
</protein>
<dbReference type="PANTHER" id="PTHR33481">
    <property type="entry name" value="REVERSE TRANSCRIPTASE"/>
    <property type="match status" value="1"/>
</dbReference>
<reference evidence="2" key="1">
    <citation type="journal article" date="2012" name="Science">
        <title>The Paleozoic origin of enzymatic lignin decomposition reconstructed from 31 fungal genomes.</title>
        <authorList>
            <person name="Floudas D."/>
            <person name="Binder M."/>
            <person name="Riley R."/>
            <person name="Barry K."/>
            <person name="Blanchette R.A."/>
            <person name="Henrissat B."/>
            <person name="Martinez A.T."/>
            <person name="Otillar R."/>
            <person name="Spatafora J.W."/>
            <person name="Yadav J.S."/>
            <person name="Aerts A."/>
            <person name="Benoit I."/>
            <person name="Boyd A."/>
            <person name="Carlson A."/>
            <person name="Copeland A."/>
            <person name="Coutinho P.M."/>
            <person name="de Vries R.P."/>
            <person name="Ferreira P."/>
            <person name="Findley K."/>
            <person name="Foster B."/>
            <person name="Gaskell J."/>
            <person name="Glotzer D."/>
            <person name="Gorecki P."/>
            <person name="Heitman J."/>
            <person name="Hesse C."/>
            <person name="Hori C."/>
            <person name="Igarashi K."/>
            <person name="Jurgens J.A."/>
            <person name="Kallen N."/>
            <person name="Kersten P."/>
            <person name="Kohler A."/>
            <person name="Kuees U."/>
            <person name="Kumar T.K.A."/>
            <person name="Kuo A."/>
            <person name="LaButti K."/>
            <person name="Larrondo L.F."/>
            <person name="Lindquist E."/>
            <person name="Ling A."/>
            <person name="Lombard V."/>
            <person name="Lucas S."/>
            <person name="Lundell T."/>
            <person name="Martin R."/>
            <person name="McLaughlin D.J."/>
            <person name="Morgenstern I."/>
            <person name="Morin E."/>
            <person name="Murat C."/>
            <person name="Nagy L.G."/>
            <person name="Nolan M."/>
            <person name="Ohm R.A."/>
            <person name="Patyshakuliyeva A."/>
            <person name="Rokas A."/>
            <person name="Ruiz-Duenas F.J."/>
            <person name="Sabat G."/>
            <person name="Salamov A."/>
            <person name="Samejima M."/>
            <person name="Schmutz J."/>
            <person name="Slot J.C."/>
            <person name="St John F."/>
            <person name="Stenlid J."/>
            <person name="Sun H."/>
            <person name="Sun S."/>
            <person name="Syed K."/>
            <person name="Tsang A."/>
            <person name="Wiebenga A."/>
            <person name="Young D."/>
            <person name="Pisabarro A."/>
            <person name="Eastwood D.C."/>
            <person name="Martin F."/>
            <person name="Cullen D."/>
            <person name="Grigoriev I.V."/>
            <person name="Hibbett D.S."/>
        </authorList>
    </citation>
    <scope>NUCLEOTIDE SEQUENCE [LARGE SCALE GENOMIC DNA]</scope>
    <source>
        <strain evidence="2">RWD-64-598 SS2</strain>
    </source>
</reference>
<dbReference type="EMBL" id="JH711587">
    <property type="protein sequence ID" value="EIW76032.1"/>
    <property type="molecule type" value="Genomic_DNA"/>
</dbReference>
<dbReference type="AlphaFoldDB" id="A0A5M3M9R6"/>
<evidence type="ECO:0000313" key="2">
    <source>
        <dbReference type="Proteomes" id="UP000053558"/>
    </source>
</evidence>
<accession>A0A5M3M9R6</accession>
<evidence type="ECO:0000313" key="1">
    <source>
        <dbReference type="EMBL" id="EIW76032.1"/>
    </source>
</evidence>
<dbReference type="RefSeq" id="XP_007773754.1">
    <property type="nucleotide sequence ID" value="XM_007775564.1"/>
</dbReference>
<dbReference type="OrthoDB" id="3261222at2759"/>
<dbReference type="GeneID" id="19208392"/>